<evidence type="ECO:0000313" key="1">
    <source>
        <dbReference type="EMBL" id="KKM72074.1"/>
    </source>
</evidence>
<protein>
    <submittedName>
        <fullName evidence="1">Uncharacterized protein</fullName>
    </submittedName>
</protein>
<reference evidence="1" key="1">
    <citation type="journal article" date="2015" name="Nature">
        <title>Complex archaea that bridge the gap between prokaryotes and eukaryotes.</title>
        <authorList>
            <person name="Spang A."/>
            <person name="Saw J.H."/>
            <person name="Jorgensen S.L."/>
            <person name="Zaremba-Niedzwiedzka K."/>
            <person name="Martijn J."/>
            <person name="Lind A.E."/>
            <person name="van Eijk R."/>
            <person name="Schleper C."/>
            <person name="Guy L."/>
            <person name="Ettema T.J."/>
        </authorList>
    </citation>
    <scope>NUCLEOTIDE SEQUENCE</scope>
</reference>
<comment type="caution">
    <text evidence="1">The sequence shown here is derived from an EMBL/GenBank/DDBJ whole genome shotgun (WGS) entry which is preliminary data.</text>
</comment>
<organism evidence="1">
    <name type="scientific">marine sediment metagenome</name>
    <dbReference type="NCBI Taxonomy" id="412755"/>
    <lineage>
        <taxon>unclassified sequences</taxon>
        <taxon>metagenomes</taxon>
        <taxon>ecological metagenomes</taxon>
    </lineage>
</organism>
<accession>A0A0F9JQA9</accession>
<dbReference type="AlphaFoldDB" id="A0A0F9JQA9"/>
<name>A0A0F9JQA9_9ZZZZ</name>
<proteinExistence type="predicted"/>
<gene>
    <name evidence="1" type="ORF">LCGC14_1424150</name>
</gene>
<dbReference type="EMBL" id="LAZR01009532">
    <property type="protein sequence ID" value="KKM72074.1"/>
    <property type="molecule type" value="Genomic_DNA"/>
</dbReference>
<sequence>MTDFIQPTMTCPKCHAEIEDFDGFGVLAHDECGYCTHPARDGKVIDGQHVWVCGICGDVEDYGIDGL</sequence>